<dbReference type="PRINTS" id="PR00480">
    <property type="entry name" value="ASTACIN"/>
</dbReference>
<dbReference type="GO" id="GO:0006508">
    <property type="term" value="P:proteolysis"/>
    <property type="evidence" value="ECO:0007669"/>
    <property type="project" value="UniProtKB-KW"/>
</dbReference>
<dbReference type="PANTHER" id="PTHR10127">
    <property type="entry name" value="DISCOIDIN, CUB, EGF, LAMININ , AND ZINC METALLOPROTEASE DOMAIN CONTAINING"/>
    <property type="match status" value="1"/>
</dbReference>
<evidence type="ECO:0000256" key="2">
    <source>
        <dbReference type="ARBA" id="ARBA00022723"/>
    </source>
</evidence>
<dbReference type="FunFam" id="3.40.390.10:FF:000015">
    <property type="entry name" value="Meprin A subunit"/>
    <property type="match status" value="1"/>
</dbReference>
<dbReference type="SUPFAM" id="SSF55486">
    <property type="entry name" value="Metalloproteases ('zincins'), catalytic domain"/>
    <property type="match status" value="1"/>
</dbReference>
<keyword evidence="7" id="KW-0865">Zymogen</keyword>
<reference evidence="13 14" key="1">
    <citation type="journal article" date="2023" name="BMC Biol.">
        <title>The compact genome of the sponge Oopsacas minuta (Hexactinellida) is lacking key metazoan core genes.</title>
        <authorList>
            <person name="Santini S."/>
            <person name="Schenkelaars Q."/>
            <person name="Jourda C."/>
            <person name="Duchesne M."/>
            <person name="Belahbib H."/>
            <person name="Rocher C."/>
            <person name="Selva M."/>
            <person name="Riesgo A."/>
            <person name="Vervoort M."/>
            <person name="Leys S.P."/>
            <person name="Kodjabachian L."/>
            <person name="Le Bivic A."/>
            <person name="Borchiellini C."/>
            <person name="Claverie J.M."/>
            <person name="Renard E."/>
        </authorList>
    </citation>
    <scope>NUCLEOTIDE SEQUENCE [LARGE SCALE GENOMIC DNA]</scope>
    <source>
        <strain evidence="13">SPO-2</strain>
    </source>
</reference>
<dbReference type="Pfam" id="PF00090">
    <property type="entry name" value="TSP_1"/>
    <property type="match status" value="3"/>
</dbReference>
<evidence type="ECO:0000256" key="10">
    <source>
        <dbReference type="PROSITE-ProRule" id="PRU01211"/>
    </source>
</evidence>
<dbReference type="InterPro" id="IPR000884">
    <property type="entry name" value="TSP1_rpt"/>
</dbReference>
<evidence type="ECO:0000313" key="14">
    <source>
        <dbReference type="Proteomes" id="UP001165289"/>
    </source>
</evidence>
<dbReference type="Pfam" id="PF01400">
    <property type="entry name" value="Astacin"/>
    <property type="match status" value="1"/>
</dbReference>
<dbReference type="GO" id="GO:0004222">
    <property type="term" value="F:metalloendopeptidase activity"/>
    <property type="evidence" value="ECO:0007669"/>
    <property type="project" value="UniProtKB-UniRule"/>
</dbReference>
<keyword evidence="8" id="KW-1015">Disulfide bond</keyword>
<dbReference type="SMART" id="SM00235">
    <property type="entry name" value="ZnMc"/>
    <property type="match status" value="1"/>
</dbReference>
<keyword evidence="3" id="KW-0732">Signal</keyword>
<dbReference type="CDD" id="cd04280">
    <property type="entry name" value="ZnMc_astacin_like"/>
    <property type="match status" value="1"/>
</dbReference>
<evidence type="ECO:0000256" key="1">
    <source>
        <dbReference type="ARBA" id="ARBA00022670"/>
    </source>
</evidence>
<evidence type="ECO:0000256" key="5">
    <source>
        <dbReference type="ARBA" id="ARBA00022833"/>
    </source>
</evidence>
<gene>
    <name evidence="13" type="ORF">LOD99_4229</name>
</gene>
<name>A0AAV7JUZ5_9METZ</name>
<protein>
    <recommendedName>
        <fullName evidence="11">Metalloendopeptidase</fullName>
        <ecNumber evidence="11">3.4.24.-</ecNumber>
    </recommendedName>
</protein>
<dbReference type="Gene3D" id="2.20.100.10">
    <property type="entry name" value="Thrombospondin type-1 (TSP1) repeat"/>
    <property type="match status" value="3"/>
</dbReference>
<dbReference type="InterPro" id="IPR034035">
    <property type="entry name" value="Astacin-like_dom"/>
</dbReference>
<comment type="caution">
    <text evidence="13">The sequence shown here is derived from an EMBL/GenBank/DDBJ whole genome shotgun (WGS) entry which is preliminary data.</text>
</comment>
<keyword evidence="1 10" id="KW-0645">Protease</keyword>
<evidence type="ECO:0000256" key="7">
    <source>
        <dbReference type="ARBA" id="ARBA00023145"/>
    </source>
</evidence>
<dbReference type="InterPro" id="IPR001506">
    <property type="entry name" value="Peptidase_M12A"/>
</dbReference>
<evidence type="ECO:0000259" key="12">
    <source>
        <dbReference type="PROSITE" id="PS51864"/>
    </source>
</evidence>
<proteinExistence type="predicted"/>
<evidence type="ECO:0000256" key="4">
    <source>
        <dbReference type="ARBA" id="ARBA00022801"/>
    </source>
</evidence>
<dbReference type="GO" id="GO:0008270">
    <property type="term" value="F:zinc ion binding"/>
    <property type="evidence" value="ECO:0007669"/>
    <property type="project" value="UniProtKB-UniRule"/>
</dbReference>
<dbReference type="Gene3D" id="3.40.390.10">
    <property type="entry name" value="Collagenase (Catalytic Domain)"/>
    <property type="match status" value="1"/>
</dbReference>
<comment type="cofactor">
    <cofactor evidence="10 11">
        <name>Zn(2+)</name>
        <dbReference type="ChEBI" id="CHEBI:29105"/>
    </cofactor>
    <text evidence="10 11">Binds 1 zinc ion per subunit.</text>
</comment>
<keyword evidence="2 10" id="KW-0479">Metal-binding</keyword>
<dbReference type="EMBL" id="JAKMXF010000297">
    <property type="protein sequence ID" value="KAI6652843.1"/>
    <property type="molecule type" value="Genomic_DNA"/>
</dbReference>
<feature type="binding site" evidence="10">
    <location>
        <position position="139"/>
    </location>
    <ligand>
        <name>Zn(2+)</name>
        <dbReference type="ChEBI" id="CHEBI:29105"/>
        <note>catalytic</note>
    </ligand>
</feature>
<dbReference type="InterPro" id="IPR024079">
    <property type="entry name" value="MetalloPept_cat_dom_sf"/>
</dbReference>
<dbReference type="SMART" id="SM00209">
    <property type="entry name" value="TSP1"/>
    <property type="match status" value="3"/>
</dbReference>
<dbReference type="Proteomes" id="UP001165289">
    <property type="component" value="Unassembled WGS sequence"/>
</dbReference>
<evidence type="ECO:0000313" key="13">
    <source>
        <dbReference type="EMBL" id="KAI6652843.1"/>
    </source>
</evidence>
<feature type="binding site" evidence="10">
    <location>
        <position position="143"/>
    </location>
    <ligand>
        <name>Zn(2+)</name>
        <dbReference type="ChEBI" id="CHEBI:29105"/>
        <note>catalytic</note>
    </ligand>
</feature>
<organism evidence="13 14">
    <name type="scientific">Oopsacas minuta</name>
    <dbReference type="NCBI Taxonomy" id="111878"/>
    <lineage>
        <taxon>Eukaryota</taxon>
        <taxon>Metazoa</taxon>
        <taxon>Porifera</taxon>
        <taxon>Hexactinellida</taxon>
        <taxon>Hexasterophora</taxon>
        <taxon>Lyssacinosida</taxon>
        <taxon>Leucopsacidae</taxon>
        <taxon>Oopsacas</taxon>
    </lineage>
</organism>
<evidence type="ECO:0000256" key="8">
    <source>
        <dbReference type="ARBA" id="ARBA00023157"/>
    </source>
</evidence>
<evidence type="ECO:0000256" key="11">
    <source>
        <dbReference type="RuleBase" id="RU361183"/>
    </source>
</evidence>
<accession>A0AAV7JUZ5</accession>
<dbReference type="EC" id="3.4.24.-" evidence="11"/>
<feature type="active site" evidence="10">
    <location>
        <position position="140"/>
    </location>
</feature>
<dbReference type="InterPro" id="IPR036383">
    <property type="entry name" value="TSP1_rpt_sf"/>
</dbReference>
<feature type="binding site" evidence="10">
    <location>
        <position position="149"/>
    </location>
    <ligand>
        <name>Zn(2+)</name>
        <dbReference type="ChEBI" id="CHEBI:29105"/>
        <note>catalytic</note>
    </ligand>
</feature>
<dbReference type="AlphaFoldDB" id="A0AAV7JUZ5"/>
<keyword evidence="4 10" id="KW-0378">Hydrolase</keyword>
<dbReference type="InterPro" id="IPR006026">
    <property type="entry name" value="Peptidase_Metallo"/>
</dbReference>
<keyword evidence="5 10" id="KW-0862">Zinc</keyword>
<evidence type="ECO:0000256" key="6">
    <source>
        <dbReference type="ARBA" id="ARBA00023049"/>
    </source>
</evidence>
<dbReference type="PROSITE" id="PS50092">
    <property type="entry name" value="TSP1"/>
    <property type="match status" value="3"/>
</dbReference>
<sequence>MGRGLAGEDQMDITQINEAYNYIEGDIIMPDDTLRDFGTDPFSPQNAVLRFQWSLWDNGVVPYEFHSSLSQLARNAIFEAMKMFVDNTCIRFVERTNEQDWVKFISGNGCSSWIGKRFQIGAQEISIGRFCETPGIAAHEIFHALGRWHEQSRPDRDNHIQVNFENIIPDMEINFERVPSDVATTQGLPYDFGSIMHYRDTAYTSNGQRTITTLDPANQNLIGQRDTLSDTDMEHVNILYSCGERSPMWSDWSEYSSCPENCRDYMRNRTRTCIGGGCPGNFIEFLSCGSEACSTLSSWGTWGEWTQCSVSCNTGYRYRTRVCQNGNDCPGLYYEIDRTCGSNPCIVATWSEWSEYGSCSLTCGGGSMTRTRECSVENVCVGPTTQTIACTTNPCIDDEEIISNNMISLGCFQYLETSALTYYNNGSTFDLDIEETAATHRAIVKCAQSAISRNKIVFGMIDGYCMQERGSIDTGITEFVSETAQGRCINQVGSYADGLTMDLWYILDASEIISHVRDDNV</sequence>
<feature type="domain" description="Peptidase M12A" evidence="12">
    <location>
        <begin position="46"/>
        <end position="243"/>
    </location>
</feature>
<dbReference type="SUPFAM" id="SSF82895">
    <property type="entry name" value="TSP-1 type 1 repeat"/>
    <property type="match status" value="3"/>
</dbReference>
<dbReference type="PROSITE" id="PS51864">
    <property type="entry name" value="ASTACIN"/>
    <property type="match status" value="1"/>
</dbReference>
<evidence type="ECO:0000256" key="3">
    <source>
        <dbReference type="ARBA" id="ARBA00022729"/>
    </source>
</evidence>
<keyword evidence="9" id="KW-0325">Glycoprotein</keyword>
<dbReference type="PANTHER" id="PTHR10127:SF780">
    <property type="entry name" value="METALLOENDOPEPTIDASE"/>
    <property type="match status" value="1"/>
</dbReference>
<comment type="caution">
    <text evidence="10">Lacks conserved residue(s) required for the propagation of feature annotation.</text>
</comment>
<evidence type="ECO:0000256" key="9">
    <source>
        <dbReference type="ARBA" id="ARBA00023180"/>
    </source>
</evidence>
<keyword evidence="6 10" id="KW-0482">Metalloprotease</keyword>
<keyword evidence="14" id="KW-1185">Reference proteome</keyword>